<dbReference type="GO" id="GO:0016020">
    <property type="term" value="C:membrane"/>
    <property type="evidence" value="ECO:0007669"/>
    <property type="project" value="TreeGrafter"/>
</dbReference>
<sequence>MSLFKSRDWWNTKCGIDETFGAFHMCIASYENTANGTVKQIIIVGSLQGYLRIYDPKAPSSPETSCLADLQLETQLALPVLAVLSGRFNNTEGLHVAVLHPMHLRILRIVINENTELNSHCTVDFMYEHRLPLHGYTLIAGPSNVVHFTFSILHLDCFTCT</sequence>
<dbReference type="GO" id="GO:0060271">
    <property type="term" value="P:cilium assembly"/>
    <property type="evidence" value="ECO:0007669"/>
    <property type="project" value="TreeGrafter"/>
</dbReference>
<evidence type="ECO:0000313" key="3">
    <source>
        <dbReference type="Proteomes" id="UP000076858"/>
    </source>
</evidence>
<dbReference type="EMBL" id="LRGB01000512">
    <property type="protein sequence ID" value="KZS18549.1"/>
    <property type="molecule type" value="Genomic_DNA"/>
</dbReference>
<proteinExistence type="predicted"/>
<evidence type="ECO:0000313" key="2">
    <source>
        <dbReference type="EMBL" id="KZS18549.1"/>
    </source>
</evidence>
<reference evidence="2 3" key="1">
    <citation type="submission" date="2016-03" db="EMBL/GenBank/DDBJ databases">
        <title>EvidentialGene: Evidence-directed Construction of Genes on Genomes.</title>
        <authorList>
            <person name="Gilbert D.G."/>
            <person name="Choi J.-H."/>
            <person name="Mockaitis K."/>
            <person name="Colbourne J."/>
            <person name="Pfrender M."/>
        </authorList>
    </citation>
    <scope>NUCLEOTIDE SEQUENCE [LARGE SCALE GENOMIC DNA]</scope>
    <source>
        <strain evidence="2 3">Xinb3</strain>
        <tissue evidence="2">Complete organism</tissue>
    </source>
</reference>
<dbReference type="STRING" id="35525.A0A162P5W0"/>
<dbReference type="Pfam" id="PF14727">
    <property type="entry name" value="PHTB1_N"/>
    <property type="match status" value="1"/>
</dbReference>
<accession>A0A162P5W0</accession>
<dbReference type="PANTHER" id="PTHR20991:SF0">
    <property type="entry name" value="PROTEIN PTHB1"/>
    <property type="match status" value="1"/>
</dbReference>
<name>A0A162P5W0_9CRUS</name>
<keyword evidence="3" id="KW-1185">Reference proteome</keyword>
<evidence type="ECO:0000259" key="1">
    <source>
        <dbReference type="Pfam" id="PF14727"/>
    </source>
</evidence>
<protein>
    <submittedName>
        <fullName evidence="2">Glutamate receptor Delta-2 subunit</fullName>
    </submittedName>
</protein>
<keyword evidence="2" id="KW-0675">Receptor</keyword>
<dbReference type="InterPro" id="IPR026511">
    <property type="entry name" value="PTHB1"/>
</dbReference>
<comment type="caution">
    <text evidence="2">The sequence shown here is derived from an EMBL/GenBank/DDBJ whole genome shotgun (WGS) entry which is preliminary data.</text>
</comment>
<feature type="domain" description="PTHB1 N-terminal" evidence="1">
    <location>
        <begin position="1"/>
        <end position="145"/>
    </location>
</feature>
<dbReference type="AlphaFoldDB" id="A0A162P5W0"/>
<organism evidence="2 3">
    <name type="scientific">Daphnia magna</name>
    <dbReference type="NCBI Taxonomy" id="35525"/>
    <lineage>
        <taxon>Eukaryota</taxon>
        <taxon>Metazoa</taxon>
        <taxon>Ecdysozoa</taxon>
        <taxon>Arthropoda</taxon>
        <taxon>Crustacea</taxon>
        <taxon>Branchiopoda</taxon>
        <taxon>Diplostraca</taxon>
        <taxon>Cladocera</taxon>
        <taxon>Anomopoda</taxon>
        <taxon>Daphniidae</taxon>
        <taxon>Daphnia</taxon>
    </lineage>
</organism>
<dbReference type="PANTHER" id="PTHR20991">
    <property type="entry name" value="PARATHYROID HORMONE-RESPONSIVE B1 GENE"/>
    <property type="match status" value="1"/>
</dbReference>
<dbReference type="GO" id="GO:0034464">
    <property type="term" value="C:BBSome"/>
    <property type="evidence" value="ECO:0007669"/>
    <property type="project" value="InterPro"/>
</dbReference>
<gene>
    <name evidence="2" type="ORF">APZ42_015102</name>
</gene>
<dbReference type="InterPro" id="IPR028073">
    <property type="entry name" value="PHTB1_N_dom"/>
</dbReference>
<dbReference type="Proteomes" id="UP000076858">
    <property type="component" value="Unassembled WGS sequence"/>
</dbReference>